<evidence type="ECO:0000256" key="4">
    <source>
        <dbReference type="ARBA" id="ARBA00023315"/>
    </source>
</evidence>
<keyword evidence="4 6" id="KW-0012">Acyltransferase</keyword>
<keyword evidence="11" id="KW-1185">Reference proteome</keyword>
<dbReference type="Proteomes" id="UP001410648">
    <property type="component" value="Unassembled WGS sequence"/>
</dbReference>
<dbReference type="Gene3D" id="3.40.47.10">
    <property type="match status" value="2"/>
</dbReference>
<organism evidence="10 11">
    <name type="scientific">Alkalibacterium indicireducens</name>
    <dbReference type="NCBI Taxonomy" id="398758"/>
    <lineage>
        <taxon>Bacteria</taxon>
        <taxon>Bacillati</taxon>
        <taxon>Bacillota</taxon>
        <taxon>Bacilli</taxon>
        <taxon>Lactobacillales</taxon>
        <taxon>Carnobacteriaceae</taxon>
        <taxon>Alkalibacterium</taxon>
    </lineage>
</organism>
<dbReference type="InterPro" id="IPR020610">
    <property type="entry name" value="Thiolase_AS"/>
</dbReference>
<dbReference type="InterPro" id="IPR020613">
    <property type="entry name" value="Thiolase_CS"/>
</dbReference>
<dbReference type="Pfam" id="PF02803">
    <property type="entry name" value="Thiolase_C"/>
    <property type="match status" value="1"/>
</dbReference>
<dbReference type="InterPro" id="IPR002155">
    <property type="entry name" value="Thiolase"/>
</dbReference>
<dbReference type="InterPro" id="IPR020617">
    <property type="entry name" value="Thiolase_C"/>
</dbReference>
<name>A0ABN1AF30_9LACT</name>
<evidence type="ECO:0000313" key="11">
    <source>
        <dbReference type="Proteomes" id="UP001410648"/>
    </source>
</evidence>
<evidence type="ECO:0000256" key="6">
    <source>
        <dbReference type="RuleBase" id="RU003557"/>
    </source>
</evidence>
<evidence type="ECO:0000256" key="7">
    <source>
        <dbReference type="SAM" id="Phobius"/>
    </source>
</evidence>
<dbReference type="PROSITE" id="PS00098">
    <property type="entry name" value="THIOLASE_1"/>
    <property type="match status" value="1"/>
</dbReference>
<evidence type="ECO:0000256" key="3">
    <source>
        <dbReference type="ARBA" id="ARBA00022679"/>
    </source>
</evidence>
<feature type="domain" description="Thiolase C-terminal" evidence="9">
    <location>
        <begin position="271"/>
        <end position="399"/>
    </location>
</feature>
<dbReference type="PROSITE" id="PS00099">
    <property type="entry name" value="THIOLASE_3"/>
    <property type="match status" value="1"/>
</dbReference>
<dbReference type="PROSITE" id="PS00737">
    <property type="entry name" value="THIOLASE_2"/>
    <property type="match status" value="1"/>
</dbReference>
<keyword evidence="7" id="KW-0472">Membrane</keyword>
<comment type="caution">
    <text evidence="10">The sequence shown here is derived from an EMBL/GenBank/DDBJ whole genome shotgun (WGS) entry which is preliminary data.</text>
</comment>
<dbReference type="InterPro" id="IPR020615">
    <property type="entry name" value="Thiolase_acyl_enz_int_AS"/>
</dbReference>
<protein>
    <recommendedName>
        <fullName evidence="2">acetyl-CoA C-acetyltransferase</fullName>
        <ecNumber evidence="2">2.3.1.9</ecNumber>
    </recommendedName>
    <alternativeName>
        <fullName evidence="5">Acetoacetyl-CoA thiolase</fullName>
    </alternativeName>
</protein>
<reference evidence="10 11" key="1">
    <citation type="journal article" date="2019" name="Int. J. Syst. Evol. Microbiol.">
        <title>The Global Catalogue of Microorganisms (GCM) 10K type strain sequencing project: providing services to taxonomists for standard genome sequencing and annotation.</title>
        <authorList>
            <consortium name="The Broad Institute Genomics Platform"/>
            <consortium name="The Broad Institute Genome Sequencing Center for Infectious Disease"/>
            <person name="Wu L."/>
            <person name="Ma J."/>
        </authorList>
    </citation>
    <scope>NUCLEOTIDE SEQUENCE [LARGE SCALE GENOMIC DNA]</scope>
    <source>
        <strain evidence="10 11">JCM 14232</strain>
    </source>
</reference>
<dbReference type="EC" id="2.3.1.9" evidence="2"/>
<dbReference type="SUPFAM" id="SSF53901">
    <property type="entry name" value="Thiolase-like"/>
    <property type="match status" value="2"/>
</dbReference>
<evidence type="ECO:0000256" key="2">
    <source>
        <dbReference type="ARBA" id="ARBA00012705"/>
    </source>
</evidence>
<comment type="similarity">
    <text evidence="1 6">Belongs to the thiolase-like superfamily. Thiolase family.</text>
</comment>
<dbReference type="PANTHER" id="PTHR18919:SF107">
    <property type="entry name" value="ACETYL-COA ACETYLTRANSFERASE, CYTOSOLIC"/>
    <property type="match status" value="1"/>
</dbReference>
<evidence type="ECO:0000256" key="1">
    <source>
        <dbReference type="ARBA" id="ARBA00010982"/>
    </source>
</evidence>
<dbReference type="CDD" id="cd00751">
    <property type="entry name" value="thiolase"/>
    <property type="match status" value="1"/>
</dbReference>
<dbReference type="PIRSF" id="PIRSF000429">
    <property type="entry name" value="Ac-CoA_Ac_transf"/>
    <property type="match status" value="1"/>
</dbReference>
<dbReference type="PANTHER" id="PTHR18919">
    <property type="entry name" value="ACETYL-COA C-ACYLTRANSFERASE"/>
    <property type="match status" value="1"/>
</dbReference>
<keyword evidence="7" id="KW-1133">Transmembrane helix</keyword>
<dbReference type="InterPro" id="IPR020616">
    <property type="entry name" value="Thiolase_N"/>
</dbReference>
<evidence type="ECO:0000256" key="5">
    <source>
        <dbReference type="ARBA" id="ARBA00030755"/>
    </source>
</evidence>
<gene>
    <name evidence="10" type="ORF">GCM10008936_01830</name>
</gene>
<dbReference type="NCBIfam" id="TIGR01930">
    <property type="entry name" value="AcCoA-C-Actrans"/>
    <property type="match status" value="1"/>
</dbReference>
<evidence type="ECO:0000259" key="8">
    <source>
        <dbReference type="Pfam" id="PF00108"/>
    </source>
</evidence>
<evidence type="ECO:0000313" key="10">
    <source>
        <dbReference type="EMBL" id="GAA0474928.1"/>
    </source>
</evidence>
<accession>A0ABN1AF30</accession>
<dbReference type="EMBL" id="BAAADA010000017">
    <property type="protein sequence ID" value="GAA0474928.1"/>
    <property type="molecule type" value="Genomic_DNA"/>
</dbReference>
<feature type="transmembrane region" description="Helical" evidence="7">
    <location>
        <begin position="379"/>
        <end position="398"/>
    </location>
</feature>
<sequence>MSKVYIAGAKRTPIGSFLGALKDVSAADLGSYAIKGVLEQSKINQKDIDEVVLGNVLPAGQGQGVTRQAAIKAGIQVDVPAYSLNMVCGSGLKSVMNAYLGIKAGEYQAIIAGGTESMSQAPYLIPGSTRSGQKMGGYKVGDHMLDDALTDAFEGYHMGVTAENIVERYNLTREDQDHFAYTSQKRAIEAIDNGAFNNEIIPVETKVRRETVIVDTDEYPNRNTTEEKLNSLRPAFKKDGSVTAGNASGINDGASATLIVGEDYLTENNLTPLVEIVGIGQGGVDPSVMGLGPTPAIKQAVKRAEISFEDIDVFELNEAFASQSLGVIKEISDEFGVDKDYMLERTNLNGGAVALGHPVGASGNRILVTLVHLMKQRGLTYGLASLCIGGGMGVAVLVKNADNKYS</sequence>
<feature type="domain" description="Thiolase N-terminal" evidence="8">
    <location>
        <begin position="4"/>
        <end position="262"/>
    </location>
</feature>
<dbReference type="InterPro" id="IPR016039">
    <property type="entry name" value="Thiolase-like"/>
</dbReference>
<evidence type="ECO:0000259" key="9">
    <source>
        <dbReference type="Pfam" id="PF02803"/>
    </source>
</evidence>
<dbReference type="RefSeq" id="WP_346023714.1">
    <property type="nucleotide sequence ID" value="NZ_BAAADA010000017.1"/>
</dbReference>
<proteinExistence type="inferred from homology"/>
<dbReference type="Pfam" id="PF00108">
    <property type="entry name" value="Thiolase_N"/>
    <property type="match status" value="1"/>
</dbReference>
<keyword evidence="7" id="KW-0812">Transmembrane</keyword>
<keyword evidence="3 6" id="KW-0808">Transferase</keyword>